<protein>
    <recommendedName>
        <fullName evidence="5 6">Octanoyltransferase</fullName>
        <ecNumber evidence="5 6">2.3.1.181</ecNumber>
    </recommendedName>
    <alternativeName>
        <fullName evidence="5">Lipoate-protein ligase B</fullName>
    </alternativeName>
    <alternativeName>
        <fullName evidence="5">Lipoyl/octanoyl transferase</fullName>
    </alternativeName>
    <alternativeName>
        <fullName evidence="5">Octanoyl-[acyl-carrier-protein]-protein N-octanoyltransferase</fullName>
    </alternativeName>
</protein>
<dbReference type="PROSITE" id="PS51733">
    <property type="entry name" value="BPL_LPL_CATALYTIC"/>
    <property type="match status" value="1"/>
</dbReference>
<dbReference type="RefSeq" id="WP_085481966.1">
    <property type="nucleotide sequence ID" value="NZ_FXAY01000001.1"/>
</dbReference>
<evidence type="ECO:0000256" key="3">
    <source>
        <dbReference type="ARBA" id="ARBA00023315"/>
    </source>
</evidence>
<keyword evidence="5" id="KW-0963">Cytoplasm</keyword>
<sequence length="223" mass="23359">MTELLLAGFGDDAVEYSNGWALQRRLHDGVVNGAGPETLVLLEHQSVFTAGRRTDASERPTDGTPVVDVDRGGKITWHGPGQLVGYPIIRLAEPVDVVGYVRRLEGVLIEVLHELGVACGRVEGRSGVWVSRGGTDLKIAAIGIRIAHGVTMHGFALNCSNSLAPYSRIVACGIRDAGVTTISECVSHIVTPSDVAPLIAKRFADSSVIAGFAAAPAATEVAA</sequence>
<dbReference type="AlphaFoldDB" id="A0A1X7I217"/>
<dbReference type="PROSITE" id="PS01313">
    <property type="entry name" value="LIPB"/>
    <property type="match status" value="1"/>
</dbReference>
<keyword evidence="12" id="KW-1185">Reference proteome</keyword>
<dbReference type="GO" id="GO:0033819">
    <property type="term" value="F:lipoyl(octanoyl) transferase activity"/>
    <property type="evidence" value="ECO:0007669"/>
    <property type="project" value="UniProtKB-EC"/>
</dbReference>
<dbReference type="CDD" id="cd16444">
    <property type="entry name" value="LipB"/>
    <property type="match status" value="1"/>
</dbReference>
<dbReference type="Gene3D" id="3.30.930.10">
    <property type="entry name" value="Bira Bifunctional Protein, Domain 2"/>
    <property type="match status" value="1"/>
</dbReference>
<dbReference type="EC" id="2.3.1.181" evidence="5 6"/>
<feature type="binding site" evidence="5 8">
    <location>
        <begin position="141"/>
        <end position="143"/>
    </location>
    <ligand>
        <name>substrate</name>
    </ligand>
</feature>
<feature type="active site" description="Acyl-thioester intermediate" evidence="5 7">
    <location>
        <position position="172"/>
    </location>
</feature>
<evidence type="ECO:0000313" key="12">
    <source>
        <dbReference type="Proteomes" id="UP000193244"/>
    </source>
</evidence>
<dbReference type="STRING" id="150121.SAMN06296010_0118"/>
<feature type="domain" description="BPL/LPL catalytic" evidence="10">
    <location>
        <begin position="33"/>
        <end position="211"/>
    </location>
</feature>
<feature type="binding site" evidence="5 8">
    <location>
        <begin position="71"/>
        <end position="78"/>
    </location>
    <ligand>
        <name>substrate</name>
    </ligand>
</feature>
<dbReference type="NCBIfam" id="TIGR00214">
    <property type="entry name" value="lipB"/>
    <property type="match status" value="1"/>
</dbReference>
<dbReference type="InterPro" id="IPR020605">
    <property type="entry name" value="Octanoyltransferase_CS"/>
</dbReference>
<keyword evidence="2 5" id="KW-0808">Transferase</keyword>
<evidence type="ECO:0000256" key="2">
    <source>
        <dbReference type="ARBA" id="ARBA00022679"/>
    </source>
</evidence>
<comment type="function">
    <text evidence="4 5 6">Catalyzes the transfer of endogenously produced octanoic acid from octanoyl-acyl-carrier-protein onto the lipoyl domains of lipoate-dependent enzymes. Lipoyl-ACP can also act as a substrate although octanoyl-ACP is likely to be the physiological substrate.</text>
</comment>
<dbReference type="UniPathway" id="UPA00538">
    <property type="reaction ID" value="UER00592"/>
</dbReference>
<comment type="pathway">
    <text evidence="1 5 6">Protein modification; protein lipoylation via endogenous pathway; protein N(6)-(lipoyl)lysine from octanoyl-[acyl-carrier-protein]: step 1/2.</text>
</comment>
<evidence type="ECO:0000256" key="9">
    <source>
        <dbReference type="PIRSR" id="PIRSR016262-3"/>
    </source>
</evidence>
<dbReference type="InterPro" id="IPR004143">
    <property type="entry name" value="BPL_LPL_catalytic"/>
</dbReference>
<dbReference type="SUPFAM" id="SSF55681">
    <property type="entry name" value="Class II aaRS and biotin synthetases"/>
    <property type="match status" value="1"/>
</dbReference>
<comment type="miscellaneous">
    <text evidence="5">In the reaction, the free carboxyl group of octanoic acid is attached via an amide linkage to the epsilon-amino group of a specific lysine residue of lipoyl domains of lipoate-dependent enzymes.</text>
</comment>
<feature type="binding site" evidence="5 8">
    <location>
        <begin position="154"/>
        <end position="156"/>
    </location>
    <ligand>
        <name>substrate</name>
    </ligand>
</feature>
<dbReference type="Pfam" id="PF21948">
    <property type="entry name" value="LplA-B_cat"/>
    <property type="match status" value="1"/>
</dbReference>
<dbReference type="GO" id="GO:0009249">
    <property type="term" value="P:protein lipoylation"/>
    <property type="evidence" value="ECO:0007669"/>
    <property type="project" value="InterPro"/>
</dbReference>
<dbReference type="GO" id="GO:0005737">
    <property type="term" value="C:cytoplasm"/>
    <property type="evidence" value="ECO:0007669"/>
    <property type="project" value="UniProtKB-SubCell"/>
</dbReference>
<evidence type="ECO:0000256" key="4">
    <source>
        <dbReference type="ARBA" id="ARBA00024732"/>
    </source>
</evidence>
<comment type="similarity">
    <text evidence="5 6">Belongs to the LipB family.</text>
</comment>
<evidence type="ECO:0000256" key="6">
    <source>
        <dbReference type="PIRNR" id="PIRNR016262"/>
    </source>
</evidence>
<reference evidence="12" key="1">
    <citation type="submission" date="2017-04" db="EMBL/GenBank/DDBJ databases">
        <authorList>
            <person name="Varghese N."/>
            <person name="Submissions S."/>
        </authorList>
    </citation>
    <scope>NUCLEOTIDE SEQUENCE [LARGE SCALE GENOMIC DNA]</scope>
    <source>
        <strain evidence="12">VKM Ac-2510</strain>
    </source>
</reference>
<dbReference type="InterPro" id="IPR000544">
    <property type="entry name" value="Octanoyltransferase"/>
</dbReference>
<accession>A0A1X7I217</accession>
<evidence type="ECO:0000259" key="10">
    <source>
        <dbReference type="PROSITE" id="PS51733"/>
    </source>
</evidence>
<name>A0A1X7I217_9MICO</name>
<feature type="site" description="Lowers pKa of active site Cys" evidence="5 9">
    <location>
        <position position="138"/>
    </location>
</feature>
<comment type="catalytic activity">
    <reaction evidence="5 6">
        <text>octanoyl-[ACP] + L-lysyl-[protein] = N(6)-octanoyl-L-lysyl-[protein] + holo-[ACP] + H(+)</text>
        <dbReference type="Rhea" id="RHEA:17665"/>
        <dbReference type="Rhea" id="RHEA-COMP:9636"/>
        <dbReference type="Rhea" id="RHEA-COMP:9685"/>
        <dbReference type="Rhea" id="RHEA-COMP:9752"/>
        <dbReference type="Rhea" id="RHEA-COMP:9928"/>
        <dbReference type="ChEBI" id="CHEBI:15378"/>
        <dbReference type="ChEBI" id="CHEBI:29969"/>
        <dbReference type="ChEBI" id="CHEBI:64479"/>
        <dbReference type="ChEBI" id="CHEBI:78463"/>
        <dbReference type="ChEBI" id="CHEBI:78809"/>
        <dbReference type="EC" id="2.3.1.181"/>
    </reaction>
</comment>
<dbReference type="InterPro" id="IPR045864">
    <property type="entry name" value="aa-tRNA-synth_II/BPL/LPL"/>
</dbReference>
<evidence type="ECO:0000256" key="7">
    <source>
        <dbReference type="PIRSR" id="PIRSR016262-1"/>
    </source>
</evidence>
<proteinExistence type="inferred from homology"/>
<organism evidence="11 12">
    <name type="scientific">Agreia pratensis</name>
    <dbReference type="NCBI Taxonomy" id="150121"/>
    <lineage>
        <taxon>Bacteria</taxon>
        <taxon>Bacillati</taxon>
        <taxon>Actinomycetota</taxon>
        <taxon>Actinomycetes</taxon>
        <taxon>Micrococcales</taxon>
        <taxon>Microbacteriaceae</taxon>
        <taxon>Agreia</taxon>
    </lineage>
</organism>
<dbReference type="NCBIfam" id="NF010925">
    <property type="entry name" value="PRK14345.1"/>
    <property type="match status" value="1"/>
</dbReference>
<gene>
    <name evidence="5" type="primary">lipB</name>
    <name evidence="11" type="ORF">SAMN06296010_0118</name>
</gene>
<dbReference type="EMBL" id="FXAY01000001">
    <property type="protein sequence ID" value="SMG08411.1"/>
    <property type="molecule type" value="Genomic_DNA"/>
</dbReference>
<comment type="subcellular location">
    <subcellularLocation>
        <location evidence="5">Cytoplasm</location>
    </subcellularLocation>
</comment>
<dbReference type="OrthoDB" id="9787061at2"/>
<evidence type="ECO:0000256" key="1">
    <source>
        <dbReference type="ARBA" id="ARBA00004821"/>
    </source>
</evidence>
<dbReference type="PANTHER" id="PTHR10993">
    <property type="entry name" value="OCTANOYLTRANSFERASE"/>
    <property type="match status" value="1"/>
</dbReference>
<dbReference type="PANTHER" id="PTHR10993:SF7">
    <property type="entry name" value="LIPOYLTRANSFERASE 2, MITOCHONDRIAL-RELATED"/>
    <property type="match status" value="1"/>
</dbReference>
<evidence type="ECO:0000256" key="8">
    <source>
        <dbReference type="PIRSR" id="PIRSR016262-2"/>
    </source>
</evidence>
<dbReference type="PIRSF" id="PIRSF016262">
    <property type="entry name" value="LPLase"/>
    <property type="match status" value="1"/>
</dbReference>
<evidence type="ECO:0000313" key="11">
    <source>
        <dbReference type="EMBL" id="SMG08411.1"/>
    </source>
</evidence>
<dbReference type="Proteomes" id="UP000193244">
    <property type="component" value="Unassembled WGS sequence"/>
</dbReference>
<keyword evidence="3 5" id="KW-0012">Acyltransferase</keyword>
<dbReference type="HAMAP" id="MF_00013">
    <property type="entry name" value="LipB"/>
    <property type="match status" value="1"/>
</dbReference>
<evidence type="ECO:0000256" key="5">
    <source>
        <dbReference type="HAMAP-Rule" id="MF_00013"/>
    </source>
</evidence>